<protein>
    <recommendedName>
        <fullName evidence="1">Fibronectin type-III domain-containing protein</fullName>
    </recommendedName>
</protein>
<name>A0AAW0Q0K1_9GOBI</name>
<organism evidence="2 3">
    <name type="scientific">Mugilogobius chulae</name>
    <name type="common">yellowstripe goby</name>
    <dbReference type="NCBI Taxonomy" id="88201"/>
    <lineage>
        <taxon>Eukaryota</taxon>
        <taxon>Metazoa</taxon>
        <taxon>Chordata</taxon>
        <taxon>Craniata</taxon>
        <taxon>Vertebrata</taxon>
        <taxon>Euteleostomi</taxon>
        <taxon>Actinopterygii</taxon>
        <taxon>Neopterygii</taxon>
        <taxon>Teleostei</taxon>
        <taxon>Neoteleostei</taxon>
        <taxon>Acanthomorphata</taxon>
        <taxon>Gobiaria</taxon>
        <taxon>Gobiiformes</taxon>
        <taxon>Gobioidei</taxon>
        <taxon>Gobiidae</taxon>
        <taxon>Gobionellinae</taxon>
        <taxon>Mugilogobius</taxon>
    </lineage>
</organism>
<dbReference type="AlphaFoldDB" id="A0AAW0Q0K1"/>
<gene>
    <name evidence="2" type="ORF">WMY93_004689</name>
</gene>
<dbReference type="EMBL" id="JBBPFD010000003">
    <property type="protein sequence ID" value="KAK7933793.1"/>
    <property type="molecule type" value="Genomic_DNA"/>
</dbReference>
<dbReference type="InterPro" id="IPR036116">
    <property type="entry name" value="FN3_sf"/>
</dbReference>
<dbReference type="SUPFAM" id="SSF49265">
    <property type="entry name" value="Fibronectin type III"/>
    <property type="match status" value="1"/>
</dbReference>
<dbReference type="InterPro" id="IPR003961">
    <property type="entry name" value="FN3_dom"/>
</dbReference>
<dbReference type="Gene3D" id="2.60.40.10">
    <property type="entry name" value="Immunoglobulins"/>
    <property type="match status" value="1"/>
</dbReference>
<evidence type="ECO:0000259" key="1">
    <source>
        <dbReference type="PROSITE" id="PS50853"/>
    </source>
</evidence>
<dbReference type="Proteomes" id="UP001460270">
    <property type="component" value="Unassembled WGS sequence"/>
</dbReference>
<comment type="caution">
    <text evidence="2">The sequence shown here is derived from an EMBL/GenBank/DDBJ whole genome shotgun (WGS) entry which is preliminary data.</text>
</comment>
<feature type="domain" description="Fibronectin type-III" evidence="1">
    <location>
        <begin position="48"/>
        <end position="143"/>
    </location>
</feature>
<accession>A0AAW0Q0K1</accession>
<evidence type="ECO:0000313" key="2">
    <source>
        <dbReference type="EMBL" id="KAK7933793.1"/>
    </source>
</evidence>
<dbReference type="InterPro" id="IPR013783">
    <property type="entry name" value="Ig-like_fold"/>
</dbReference>
<sequence length="179" mass="20147">MSSQRQLRGAEVQCPEIWSGRSFANRALCHCRYNLLLTRLQQTQRLSPPLDIQLETLNCTAISIRWKMPRRHVSTITGYKVFYTENEEWASHIGSASLMEGASQNSAPSSHTHLEPRLLPLTHLEAVNGAPPLPLKHIELKPRLEPCLLLLRSPASWIASFFSHTTLLLSLACPSSQEN</sequence>
<dbReference type="PROSITE" id="PS50853">
    <property type="entry name" value="FN3"/>
    <property type="match status" value="1"/>
</dbReference>
<keyword evidence="3" id="KW-1185">Reference proteome</keyword>
<evidence type="ECO:0000313" key="3">
    <source>
        <dbReference type="Proteomes" id="UP001460270"/>
    </source>
</evidence>
<dbReference type="CDD" id="cd00063">
    <property type="entry name" value="FN3"/>
    <property type="match status" value="1"/>
</dbReference>
<proteinExistence type="predicted"/>
<reference evidence="3" key="1">
    <citation type="submission" date="2024-04" db="EMBL/GenBank/DDBJ databases">
        <title>Salinicola lusitanus LLJ914,a marine bacterium isolated from the Okinawa Trough.</title>
        <authorList>
            <person name="Li J."/>
        </authorList>
    </citation>
    <scope>NUCLEOTIDE SEQUENCE [LARGE SCALE GENOMIC DNA]</scope>
</reference>